<organism evidence="1 2">
    <name type="scientific">Candidatus Falkowbacteria bacterium RIFCSPHIGHO2_02_FULL_42_9</name>
    <dbReference type="NCBI Taxonomy" id="1797986"/>
    <lineage>
        <taxon>Bacteria</taxon>
        <taxon>Candidatus Falkowiibacteriota</taxon>
    </lineage>
</organism>
<evidence type="ECO:0000313" key="1">
    <source>
        <dbReference type="EMBL" id="OGF23469.1"/>
    </source>
</evidence>
<dbReference type="Proteomes" id="UP000176877">
    <property type="component" value="Unassembled WGS sequence"/>
</dbReference>
<gene>
    <name evidence="1" type="ORF">A3D45_01070</name>
</gene>
<reference evidence="1 2" key="1">
    <citation type="journal article" date="2016" name="Nat. Commun.">
        <title>Thousands of microbial genomes shed light on interconnected biogeochemical processes in an aquifer system.</title>
        <authorList>
            <person name="Anantharaman K."/>
            <person name="Brown C.T."/>
            <person name="Hug L.A."/>
            <person name="Sharon I."/>
            <person name="Castelle C.J."/>
            <person name="Probst A.J."/>
            <person name="Thomas B.C."/>
            <person name="Singh A."/>
            <person name="Wilkins M.J."/>
            <person name="Karaoz U."/>
            <person name="Brodie E.L."/>
            <person name="Williams K.H."/>
            <person name="Hubbard S.S."/>
            <person name="Banfield J.F."/>
        </authorList>
    </citation>
    <scope>NUCLEOTIDE SEQUENCE [LARGE SCALE GENOMIC DNA]</scope>
</reference>
<evidence type="ECO:0008006" key="3">
    <source>
        <dbReference type="Google" id="ProtNLM"/>
    </source>
</evidence>
<dbReference type="EMBL" id="MFFT01000008">
    <property type="protein sequence ID" value="OGF23469.1"/>
    <property type="molecule type" value="Genomic_DNA"/>
</dbReference>
<dbReference type="AlphaFoldDB" id="A0A1F5S9Z3"/>
<name>A0A1F5S9Z3_9BACT</name>
<proteinExistence type="predicted"/>
<accession>A0A1F5S9Z3</accession>
<sequence>MDKIYHNKILLGIRVRKFSAGTNAITSDNEPLQVVALKHKKGEAVKPHLHAKRLRKIFYTQTCFIVKKGRIRIDIYNNDKSFVKSLPLGAGDFFISLAGGHAISYLTDAEVVEIKNGPFEEDKVIIGE</sequence>
<comment type="caution">
    <text evidence="1">The sequence shown here is derived from an EMBL/GenBank/DDBJ whole genome shotgun (WGS) entry which is preliminary data.</text>
</comment>
<dbReference type="SUPFAM" id="SSF51182">
    <property type="entry name" value="RmlC-like cupins"/>
    <property type="match status" value="1"/>
</dbReference>
<evidence type="ECO:0000313" key="2">
    <source>
        <dbReference type="Proteomes" id="UP000176877"/>
    </source>
</evidence>
<protein>
    <recommendedName>
        <fullName evidence="3">Sugar 3,4-ketoisomerase QdtA cupin domain-containing protein</fullName>
    </recommendedName>
</protein>
<dbReference type="InterPro" id="IPR011051">
    <property type="entry name" value="RmlC_Cupin_sf"/>
</dbReference>